<dbReference type="PROSITE" id="PS50076">
    <property type="entry name" value="DNAJ_2"/>
    <property type="match status" value="1"/>
</dbReference>
<keyword evidence="14" id="KW-0812">Transmembrane</keyword>
<comment type="function">
    <text evidence="10">Required for mitochondrial inner membrane organization. Seems to function through its association with the MICOS complex and the mitochondrial outer membrane sorting assembly machinery (SAM) complex.</text>
</comment>
<dbReference type="InParanoid" id="A7ST81"/>
<keyword evidence="9" id="KW-0143">Chaperone</keyword>
<organism evidence="16 17">
    <name type="scientific">Nematostella vectensis</name>
    <name type="common">Starlet sea anemone</name>
    <dbReference type="NCBI Taxonomy" id="45351"/>
    <lineage>
        <taxon>Eukaryota</taxon>
        <taxon>Metazoa</taxon>
        <taxon>Cnidaria</taxon>
        <taxon>Anthozoa</taxon>
        <taxon>Hexacorallia</taxon>
        <taxon>Actiniaria</taxon>
        <taxon>Edwardsiidae</taxon>
        <taxon>Nematostella</taxon>
    </lineage>
</organism>
<sequence length="556" mass="62369">MADAPHDESEDEVDYYAVLAVRKEANEDELKAAYRRLCVLYHPDKHTDPEKKRVAVQLFSKVQKAYEVLSDPETKAIYDVYGQKGLDAGWEVIERRRTPAEIQAEYERLQREKEERRLQQRTNPKGSVIVGVDATDLFDHYEGLEERGLPNIEVSNMAIMQSIEAPLTRMDTATLSGSLGVRNGNGSGSVALSMRRVLSYKAWGEVEVGAGDGPTLTFRGFRNLTKRSYATSGVTMQVINGTALSAGLQTMVARQLDKHTVGYLTWKAGAQSSMNTTVIRETEDYRAVLTLQLGVPNTFGVASVTKKLEETRLKLAIKGGIFGMIFEYGIEKKISQHSQLGASISIGVPTGVTLKIKLTRATQVYSFPVSLSEQISPAAIFYGTIAPVVVFLVAKVLVVSPFKKQEQEKEEELNREKHAQQLAKKKQEAEDTINLMRESFERNLEFESQRHGLVIVHAWYGNLVSMDESHDGQRTVHSTHAQVIDVTVPVQCQVRESRLFLAEGPKHNLSGFYDPCPNQDKLLRIRYEFRDALHEVTIGELETIRIPKQSHRMEAS</sequence>
<evidence type="ECO:0000256" key="5">
    <source>
        <dbReference type="ARBA" id="ARBA00022990"/>
    </source>
</evidence>
<evidence type="ECO:0000256" key="8">
    <source>
        <dbReference type="ARBA" id="ARBA00023136"/>
    </source>
</evidence>
<dbReference type="InterPro" id="IPR055225">
    <property type="entry name" value="DNAJC11-like_beta-barrel"/>
</dbReference>
<evidence type="ECO:0000256" key="12">
    <source>
        <dbReference type="ARBA" id="ARBA00074359"/>
    </source>
</evidence>
<protein>
    <recommendedName>
        <fullName evidence="12">DnaJ homolog subfamily C member 11</fullName>
    </recommendedName>
</protein>
<dbReference type="SMART" id="SM00271">
    <property type="entry name" value="DnaJ"/>
    <property type="match status" value="1"/>
</dbReference>
<evidence type="ECO:0000256" key="13">
    <source>
        <dbReference type="SAM" id="Coils"/>
    </source>
</evidence>
<evidence type="ECO:0000256" key="9">
    <source>
        <dbReference type="ARBA" id="ARBA00023186"/>
    </source>
</evidence>
<evidence type="ECO:0000313" key="16">
    <source>
        <dbReference type="EMBL" id="EDO33084.1"/>
    </source>
</evidence>
<dbReference type="EMBL" id="DS469791">
    <property type="protein sequence ID" value="EDO33084.1"/>
    <property type="molecule type" value="Genomic_DNA"/>
</dbReference>
<dbReference type="eggNOG" id="KOG0718">
    <property type="taxonomic scope" value="Eukaryota"/>
</dbReference>
<dbReference type="HOGENOM" id="CLU_019611_2_0_1"/>
<dbReference type="OMA" id="QLDKHTM"/>
<evidence type="ECO:0000256" key="7">
    <source>
        <dbReference type="ARBA" id="ARBA00023128"/>
    </source>
</evidence>
<feature type="coiled-coil region" evidence="13">
    <location>
        <begin position="402"/>
        <end position="439"/>
    </location>
</feature>
<dbReference type="PANTHER" id="PTHR44157:SF1">
    <property type="entry name" value="DNAJ HOMOLOG SUBFAMILY C MEMBER 11"/>
    <property type="match status" value="1"/>
</dbReference>
<dbReference type="CDD" id="cd06257">
    <property type="entry name" value="DnaJ"/>
    <property type="match status" value="1"/>
</dbReference>
<keyword evidence="5" id="KW-0007">Acetylation</keyword>
<dbReference type="Pfam" id="PF22774">
    <property type="entry name" value="DNAJC11_beta-barrel"/>
    <property type="match status" value="1"/>
</dbReference>
<dbReference type="InterPro" id="IPR018253">
    <property type="entry name" value="DnaJ_domain_CS"/>
</dbReference>
<proteinExistence type="inferred from homology"/>
<dbReference type="GO" id="GO:0005741">
    <property type="term" value="C:mitochondrial outer membrane"/>
    <property type="evidence" value="ECO:0007669"/>
    <property type="project" value="UniProtKB-SubCell"/>
</dbReference>
<dbReference type="Gene3D" id="1.10.287.110">
    <property type="entry name" value="DnaJ domain"/>
    <property type="match status" value="1"/>
</dbReference>
<keyword evidence="7" id="KW-0496">Mitochondrion</keyword>
<dbReference type="InterPro" id="IPR036869">
    <property type="entry name" value="J_dom_sf"/>
</dbReference>
<dbReference type="AlphaFoldDB" id="A7ST81"/>
<reference evidence="16 17" key="1">
    <citation type="journal article" date="2007" name="Science">
        <title>Sea anemone genome reveals ancestral eumetazoan gene repertoire and genomic organization.</title>
        <authorList>
            <person name="Putnam N.H."/>
            <person name="Srivastava M."/>
            <person name="Hellsten U."/>
            <person name="Dirks B."/>
            <person name="Chapman J."/>
            <person name="Salamov A."/>
            <person name="Terry A."/>
            <person name="Shapiro H."/>
            <person name="Lindquist E."/>
            <person name="Kapitonov V.V."/>
            <person name="Jurka J."/>
            <person name="Genikhovich G."/>
            <person name="Grigoriev I.V."/>
            <person name="Lucas S.M."/>
            <person name="Steele R.E."/>
            <person name="Finnerty J.R."/>
            <person name="Technau U."/>
            <person name="Martindale M.Q."/>
            <person name="Rokhsar D.S."/>
        </authorList>
    </citation>
    <scope>NUCLEOTIDE SEQUENCE [LARGE SCALE GENOMIC DNA]</scope>
    <source>
        <strain evidence="17">CH2 X CH6</strain>
    </source>
</reference>
<keyword evidence="17" id="KW-1185">Reference proteome</keyword>
<dbReference type="Pfam" id="PF00226">
    <property type="entry name" value="DnaJ"/>
    <property type="match status" value="1"/>
</dbReference>
<dbReference type="STRING" id="45351.A7ST81"/>
<keyword evidence="14" id="KW-1133">Transmembrane helix</keyword>
<dbReference type="PANTHER" id="PTHR44157">
    <property type="entry name" value="DNAJ HOMOLOG SUBFAMILY C MEMBER 11"/>
    <property type="match status" value="1"/>
</dbReference>
<evidence type="ECO:0000256" key="1">
    <source>
        <dbReference type="ARBA" id="ARBA00004294"/>
    </source>
</evidence>
<dbReference type="InterPro" id="IPR024586">
    <property type="entry name" value="DnaJ-like_C11_C"/>
</dbReference>
<dbReference type="OrthoDB" id="18010at2759"/>
<feature type="transmembrane region" description="Helical" evidence="14">
    <location>
        <begin position="379"/>
        <end position="399"/>
    </location>
</feature>
<name>A7ST81_NEMVE</name>
<evidence type="ECO:0000256" key="10">
    <source>
        <dbReference type="ARBA" id="ARBA00056707"/>
    </source>
</evidence>
<evidence type="ECO:0000313" key="17">
    <source>
        <dbReference type="Proteomes" id="UP000001593"/>
    </source>
</evidence>
<feature type="domain" description="J" evidence="15">
    <location>
        <begin position="14"/>
        <end position="82"/>
    </location>
</feature>
<dbReference type="InterPro" id="IPR052243">
    <property type="entry name" value="Mito_inner_membrane_organizer"/>
</dbReference>
<evidence type="ECO:0000256" key="14">
    <source>
        <dbReference type="SAM" id="Phobius"/>
    </source>
</evidence>
<evidence type="ECO:0000256" key="6">
    <source>
        <dbReference type="ARBA" id="ARBA00023054"/>
    </source>
</evidence>
<dbReference type="Proteomes" id="UP000001593">
    <property type="component" value="Unassembled WGS sequence"/>
</dbReference>
<dbReference type="KEGG" id="nve:5504258"/>
<evidence type="ECO:0000256" key="2">
    <source>
        <dbReference type="ARBA" id="ARBA00004318"/>
    </source>
</evidence>
<dbReference type="Pfam" id="PF11875">
    <property type="entry name" value="DnaJ-like_C11_C"/>
    <property type="match status" value="1"/>
</dbReference>
<keyword evidence="8 14" id="KW-0472">Membrane</keyword>
<evidence type="ECO:0000256" key="3">
    <source>
        <dbReference type="ARBA" id="ARBA00022553"/>
    </source>
</evidence>
<dbReference type="PROSITE" id="PS00636">
    <property type="entry name" value="DNAJ_1"/>
    <property type="match status" value="1"/>
</dbReference>
<keyword evidence="6 13" id="KW-0175">Coiled coil</keyword>
<accession>A7ST81</accession>
<evidence type="ECO:0000256" key="4">
    <source>
        <dbReference type="ARBA" id="ARBA00022787"/>
    </source>
</evidence>
<comment type="subcellular location">
    <subcellularLocation>
        <location evidence="2">Mitochondrion membrane</location>
        <topology evidence="2">Peripheral membrane protein</topology>
    </subcellularLocation>
    <subcellularLocation>
        <location evidence="1">Mitochondrion outer membrane</location>
    </subcellularLocation>
</comment>
<keyword evidence="4" id="KW-1000">Mitochondrion outer membrane</keyword>
<dbReference type="SUPFAM" id="SSF46565">
    <property type="entry name" value="Chaperone J-domain"/>
    <property type="match status" value="1"/>
</dbReference>
<dbReference type="InterPro" id="IPR001623">
    <property type="entry name" value="DnaJ_domain"/>
</dbReference>
<keyword evidence="3" id="KW-0597">Phosphoprotein</keyword>
<evidence type="ECO:0000256" key="11">
    <source>
        <dbReference type="ARBA" id="ARBA00061668"/>
    </source>
</evidence>
<dbReference type="FunFam" id="1.10.287.110:FF:000027">
    <property type="entry name" value="DnaJ (Hsp40) homolog, subfamily C, member 11"/>
    <property type="match status" value="1"/>
</dbReference>
<dbReference type="GO" id="GO:0042407">
    <property type="term" value="P:cristae formation"/>
    <property type="evidence" value="ECO:0000318"/>
    <property type="project" value="GO_Central"/>
</dbReference>
<comment type="similarity">
    <text evidence="11">Belongs to the DNAJC11 family.</text>
</comment>
<evidence type="ECO:0000259" key="15">
    <source>
        <dbReference type="PROSITE" id="PS50076"/>
    </source>
</evidence>
<dbReference type="PhylomeDB" id="A7ST81"/>
<dbReference type="PRINTS" id="PR00625">
    <property type="entry name" value="JDOMAIN"/>
</dbReference>
<gene>
    <name evidence="16" type="ORF">NEMVEDRAFT_v1g193264</name>
</gene>